<dbReference type="GeneID" id="40311788"/>
<feature type="compositionally biased region" description="Basic residues" evidence="5">
    <location>
        <begin position="931"/>
        <end position="942"/>
    </location>
</feature>
<feature type="compositionally biased region" description="Low complexity" evidence="5">
    <location>
        <begin position="946"/>
        <end position="957"/>
    </location>
</feature>
<feature type="region of interest" description="Disordered" evidence="5">
    <location>
        <begin position="856"/>
        <end position="910"/>
    </location>
</feature>
<evidence type="ECO:0000256" key="1">
    <source>
        <dbReference type="ARBA" id="ARBA00022723"/>
    </source>
</evidence>
<reference evidence="7 8" key="1">
    <citation type="submission" date="2017-09" db="EMBL/GenBank/DDBJ databases">
        <title>Genome sequencing of Besnoitia besnoiti strain Bb-Ger1.</title>
        <authorList>
            <person name="Schares G."/>
            <person name="Venepally P."/>
            <person name="Lorenzi H.A."/>
        </authorList>
    </citation>
    <scope>NUCLEOTIDE SEQUENCE [LARGE SCALE GENOMIC DNA]</scope>
    <source>
        <strain evidence="7 8">Bb-Ger1</strain>
    </source>
</reference>
<feature type="region of interest" description="Disordered" evidence="5">
    <location>
        <begin position="97"/>
        <end position="129"/>
    </location>
</feature>
<feature type="compositionally biased region" description="Basic and acidic residues" evidence="5">
    <location>
        <begin position="993"/>
        <end position="1003"/>
    </location>
</feature>
<dbReference type="VEuPathDB" id="ToxoDB:BESB_068620"/>
<dbReference type="KEGG" id="bbes:BESB_068620"/>
<feature type="compositionally biased region" description="Low complexity" evidence="5">
    <location>
        <begin position="54"/>
        <end position="77"/>
    </location>
</feature>
<feature type="region of interest" description="Disordered" evidence="5">
    <location>
        <begin position="629"/>
        <end position="648"/>
    </location>
</feature>
<keyword evidence="8" id="KW-1185">Reference proteome</keyword>
<keyword evidence="2 4" id="KW-0863">Zinc-finger</keyword>
<feature type="region of interest" description="Disordered" evidence="5">
    <location>
        <begin position="1"/>
        <end position="81"/>
    </location>
</feature>
<dbReference type="Proteomes" id="UP000224006">
    <property type="component" value="Chromosome VI"/>
</dbReference>
<gene>
    <name evidence="7" type="ORF">BESB_068620</name>
</gene>
<proteinExistence type="predicted"/>
<dbReference type="InterPro" id="IPR003656">
    <property type="entry name" value="Znf_BED"/>
</dbReference>
<comment type="caution">
    <text evidence="7">The sequence shown here is derived from an EMBL/GenBank/DDBJ whole genome shotgun (WGS) entry which is preliminary data.</text>
</comment>
<dbReference type="EMBL" id="NWUJ01000006">
    <property type="protein sequence ID" value="PFH34829.1"/>
    <property type="molecule type" value="Genomic_DNA"/>
</dbReference>
<evidence type="ECO:0000256" key="2">
    <source>
        <dbReference type="ARBA" id="ARBA00022771"/>
    </source>
</evidence>
<evidence type="ECO:0000313" key="7">
    <source>
        <dbReference type="EMBL" id="PFH34829.1"/>
    </source>
</evidence>
<feature type="region of interest" description="Disordered" evidence="5">
    <location>
        <begin position="925"/>
        <end position="1011"/>
    </location>
</feature>
<dbReference type="OrthoDB" id="1607513at2759"/>
<sequence>MMPSSPLAPEAVKPPSVQPAETATSSLVPGPAGTCVSAPPPRHAAVVSFERGRVSAPDSAVASSPRSRGGSRPAASPVACASGPCLASACRLTCSARSAPNSSRSSSPLEECGARSPAGGSKGGSEGAAGGAQLTLFSFVPSGTAIHSVAPALETQPPPPTQEPTRNLDVDLPFFGAGLSGLPQGPQATVRPGGGAPASASEAPSAPARPDASGRAVSPSRNGLPPLAPMPLPISPLLHAAVRAADGGLAPPCIGMGSAGGPGHLVEKFDGDAASAVPAGLTESSCSPPPAVVLPLSCGLPASPPSGCGRGLAVVSGAAAEVASPLPATPAAPQTLSSAAACPWLPAGAAGPASPHLPVINNNKQHHAMAGAVLGAAVPLGASSSSGAPGLVPATGDVEKSRTSFVWRYFTIMKRDDAEENAVLCNLCRVKFKTSTSTSSLAYHLLRMHQITPPAAASKQENGGHASTGAGGAAAGALGGSNFGGGAGGGGKGGAKTGAGGRGGSRGGAGGGGSAGAGQQSLAGSGSAAACGELCGSGGGMGGESERFRGGAGGGAARSAEATRHLLNFFVEDLRDPFLVTGVGFRELIHFLDPQYRLPDVSACVGLIQEEYATLKHALRREISAALGRPRPQGVSHPATSAGSAGKGGPGAFCRAGGGGSLPAFPSCAEPPCGAATAGSVALSLDLWRRRGRQVGLFVTVSAHYRSAVAGGVGGKGDQDLLTRVLATRELDLSASPEALLHHLRGLQNEWGLFKPPCYVVAFFAGSPALRSAVERLGWRPVDCFLTTLNLCVCRDAVGAVPEVVEIVAKCRATVERWCLRLDAGGSGLGSTGGAAAGLANAAGAGGSSAAGVDSPQFELGASGGQAGGGPGRRRRRAPRIPSSCARVRRWAQPRAAQRGRGQVTIRGSHCFRGLPQESAAILRSGWSSPGKRRKKWRRAKRSSIGAAEGTAAGAAEDASRALKGRRRRLQARTPMPPKGERQAGSPRLRSPTGERLRSEISVRRSVGGTC</sequence>
<dbReference type="PROSITE" id="PS50808">
    <property type="entry name" value="ZF_BED"/>
    <property type="match status" value="1"/>
</dbReference>
<evidence type="ECO:0000259" key="6">
    <source>
        <dbReference type="PROSITE" id="PS50808"/>
    </source>
</evidence>
<feature type="compositionally biased region" description="Gly residues" evidence="5">
    <location>
        <begin position="488"/>
        <end position="516"/>
    </location>
</feature>
<organism evidence="7 8">
    <name type="scientific">Besnoitia besnoiti</name>
    <name type="common">Apicomplexan protozoan</name>
    <dbReference type="NCBI Taxonomy" id="94643"/>
    <lineage>
        <taxon>Eukaryota</taxon>
        <taxon>Sar</taxon>
        <taxon>Alveolata</taxon>
        <taxon>Apicomplexa</taxon>
        <taxon>Conoidasida</taxon>
        <taxon>Coccidia</taxon>
        <taxon>Eucoccidiorida</taxon>
        <taxon>Eimeriorina</taxon>
        <taxon>Sarcocystidae</taxon>
        <taxon>Besnoitia</taxon>
    </lineage>
</organism>
<feature type="compositionally biased region" description="Gly residues" evidence="5">
    <location>
        <begin position="862"/>
        <end position="871"/>
    </location>
</feature>
<evidence type="ECO:0000256" key="3">
    <source>
        <dbReference type="ARBA" id="ARBA00022833"/>
    </source>
</evidence>
<dbReference type="GO" id="GO:0008270">
    <property type="term" value="F:zinc ion binding"/>
    <property type="evidence" value="ECO:0007669"/>
    <property type="project" value="UniProtKB-KW"/>
</dbReference>
<keyword evidence="3" id="KW-0862">Zinc</keyword>
<feature type="compositionally biased region" description="Low complexity" evidence="5">
    <location>
        <begin position="197"/>
        <end position="216"/>
    </location>
</feature>
<evidence type="ECO:0000256" key="5">
    <source>
        <dbReference type="SAM" id="MobiDB-lite"/>
    </source>
</evidence>
<keyword evidence="1" id="KW-0479">Metal-binding</keyword>
<dbReference type="SUPFAM" id="SSF140996">
    <property type="entry name" value="Hermes dimerisation domain"/>
    <property type="match status" value="1"/>
</dbReference>
<name>A0A2A9MAA5_BESBE</name>
<dbReference type="SMART" id="SM00614">
    <property type="entry name" value="ZnF_BED"/>
    <property type="match status" value="1"/>
</dbReference>
<feature type="region of interest" description="Disordered" evidence="5">
    <location>
        <begin position="488"/>
        <end position="519"/>
    </location>
</feature>
<dbReference type="PANTHER" id="PTHR40903:SF1">
    <property type="entry name" value="HYPHALLY REGULATED CELL WALL PROTEIN 3"/>
    <property type="match status" value="1"/>
</dbReference>
<dbReference type="PANTHER" id="PTHR40903">
    <property type="entry name" value="GLYCINE-RICH CELL WALL STRUCTURAL PROTEIN 1-LIKE"/>
    <property type="match status" value="1"/>
</dbReference>
<protein>
    <recommendedName>
        <fullName evidence="6">BED-type domain-containing protein</fullName>
    </recommendedName>
</protein>
<dbReference type="GO" id="GO:0003677">
    <property type="term" value="F:DNA binding"/>
    <property type="evidence" value="ECO:0007669"/>
    <property type="project" value="InterPro"/>
</dbReference>
<evidence type="ECO:0000256" key="4">
    <source>
        <dbReference type="PROSITE-ProRule" id="PRU00027"/>
    </source>
</evidence>
<evidence type="ECO:0000313" key="8">
    <source>
        <dbReference type="Proteomes" id="UP000224006"/>
    </source>
</evidence>
<dbReference type="InterPro" id="IPR036236">
    <property type="entry name" value="Znf_C2H2_sf"/>
</dbReference>
<feature type="compositionally biased region" description="Gly residues" evidence="5">
    <location>
        <begin position="120"/>
        <end position="129"/>
    </location>
</feature>
<feature type="region of interest" description="Disordered" evidence="5">
    <location>
        <begin position="178"/>
        <end position="224"/>
    </location>
</feature>
<accession>A0A2A9MAA5</accession>
<feature type="domain" description="BED-type" evidence="6">
    <location>
        <begin position="401"/>
        <end position="456"/>
    </location>
</feature>
<dbReference type="RefSeq" id="XP_029218838.1">
    <property type="nucleotide sequence ID" value="XM_029365255.1"/>
</dbReference>
<dbReference type="AlphaFoldDB" id="A0A2A9MAA5"/>
<dbReference type="SUPFAM" id="SSF57667">
    <property type="entry name" value="beta-beta-alpha zinc fingers"/>
    <property type="match status" value="1"/>
</dbReference>
<dbReference type="Pfam" id="PF02892">
    <property type="entry name" value="zf-BED"/>
    <property type="match status" value="1"/>
</dbReference>
<feature type="compositionally biased region" description="Low complexity" evidence="5">
    <location>
        <begin position="97"/>
        <end position="108"/>
    </location>
</feature>